<dbReference type="Gene3D" id="2.30.30.240">
    <property type="entry name" value="PRC-barrel domain"/>
    <property type="match status" value="1"/>
</dbReference>
<evidence type="ECO:0000313" key="2">
    <source>
        <dbReference type="EMBL" id="KAE8754802.1"/>
    </source>
</evidence>
<proteinExistence type="predicted"/>
<dbReference type="InterPro" id="IPR027275">
    <property type="entry name" value="PRC-brl_dom"/>
</dbReference>
<comment type="caution">
    <text evidence="2">The sequence shown here is derived from an EMBL/GenBank/DDBJ whole genome shotgun (WGS) entry which is preliminary data.</text>
</comment>
<dbReference type="AlphaFoldDB" id="A0A6N6W2H6"/>
<dbReference type="Pfam" id="PF05239">
    <property type="entry name" value="PRC"/>
    <property type="match status" value="1"/>
</dbReference>
<sequence length="157" mass="17029">MTALDPSIQQPSTGTGAHIVGIASGDGPGPYVMAAATLDGNKVFTSDGEHVGKIADIMLDVRGGRIAYAVLSSGGFLGMGDTLHAIPWSALTLDTDEKCFRLFEMTADRIKNAPGFDKDHWPSMVDPQWGSSVHEYYNRRPYWMATRDVVEGDPRDL</sequence>
<dbReference type="PANTHER" id="PTHR36505">
    <property type="entry name" value="BLR1072 PROTEIN"/>
    <property type="match status" value="1"/>
</dbReference>
<reference evidence="2 3" key="1">
    <citation type="journal article" date="2020" name="Int. J. Syst. Evol. Microbiol.">
        <title>Paraburkholderia madseniana sp. nov., a phenolic acid-degrading bacterium isolated from acidic forest soil.</title>
        <authorList>
            <person name="Wilhelm R.C."/>
            <person name="Murphy S.J.L."/>
            <person name="Feriancek N.M."/>
            <person name="Karasz D.C."/>
            <person name="DeRito C.M."/>
            <person name="Newman J.D."/>
            <person name="Buckley D.H."/>
        </authorList>
    </citation>
    <scope>NUCLEOTIDE SEQUENCE [LARGE SCALE GENOMIC DNA]</scope>
    <source>
        <strain evidence="2 3">RP11</strain>
    </source>
</reference>
<protein>
    <submittedName>
        <fullName evidence="2">PRC-barrel domain containing protein</fullName>
    </submittedName>
</protein>
<name>A0A6N6W2H6_9BURK</name>
<feature type="domain" description="PRC-barrel" evidence="1">
    <location>
        <begin position="33"/>
        <end position="98"/>
    </location>
</feature>
<dbReference type="Proteomes" id="UP000463700">
    <property type="component" value="Unassembled WGS sequence"/>
</dbReference>
<dbReference type="SUPFAM" id="SSF50346">
    <property type="entry name" value="PRC-barrel domain"/>
    <property type="match status" value="1"/>
</dbReference>
<gene>
    <name evidence="2" type="ORF">FSO04_37660</name>
</gene>
<dbReference type="EMBL" id="VOSW01000110">
    <property type="protein sequence ID" value="KAE8754802.1"/>
    <property type="molecule type" value="Genomic_DNA"/>
</dbReference>
<dbReference type="InterPro" id="IPR011033">
    <property type="entry name" value="PRC_barrel-like_sf"/>
</dbReference>
<accession>A0A6N6W2H6</accession>
<dbReference type="RefSeq" id="WP_154566552.1">
    <property type="nucleotide sequence ID" value="NZ_VOSW01000110.1"/>
</dbReference>
<organism evidence="2 3">
    <name type="scientific">Paraburkholderia madseniana</name>
    <dbReference type="NCBI Taxonomy" id="2599607"/>
    <lineage>
        <taxon>Bacteria</taxon>
        <taxon>Pseudomonadati</taxon>
        <taxon>Pseudomonadota</taxon>
        <taxon>Betaproteobacteria</taxon>
        <taxon>Burkholderiales</taxon>
        <taxon>Burkholderiaceae</taxon>
        <taxon>Paraburkholderia</taxon>
    </lineage>
</organism>
<evidence type="ECO:0000313" key="3">
    <source>
        <dbReference type="Proteomes" id="UP000463700"/>
    </source>
</evidence>
<dbReference type="OrthoDB" id="286778at2"/>
<evidence type="ECO:0000259" key="1">
    <source>
        <dbReference type="Pfam" id="PF05239"/>
    </source>
</evidence>
<dbReference type="PANTHER" id="PTHR36505:SF1">
    <property type="entry name" value="BLR1072 PROTEIN"/>
    <property type="match status" value="1"/>
</dbReference>